<dbReference type="Proteomes" id="UP000612585">
    <property type="component" value="Unassembled WGS sequence"/>
</dbReference>
<organism evidence="5 6">
    <name type="scientific">Virgisporangium aurantiacum</name>
    <dbReference type="NCBI Taxonomy" id="175570"/>
    <lineage>
        <taxon>Bacteria</taxon>
        <taxon>Bacillati</taxon>
        <taxon>Actinomycetota</taxon>
        <taxon>Actinomycetes</taxon>
        <taxon>Micromonosporales</taxon>
        <taxon>Micromonosporaceae</taxon>
        <taxon>Virgisporangium</taxon>
    </lineage>
</organism>
<evidence type="ECO:0000256" key="4">
    <source>
        <dbReference type="SAM" id="MobiDB-lite"/>
    </source>
</evidence>
<evidence type="ECO:0000256" key="3">
    <source>
        <dbReference type="ARBA" id="ARBA00023002"/>
    </source>
</evidence>
<feature type="region of interest" description="Disordered" evidence="4">
    <location>
        <begin position="1"/>
        <end position="20"/>
    </location>
</feature>
<dbReference type="SUPFAM" id="SSF55469">
    <property type="entry name" value="FMN-dependent nitroreductase-like"/>
    <property type="match status" value="2"/>
</dbReference>
<proteinExistence type="predicted"/>
<comment type="caution">
    <text evidence="5">The sequence shown here is derived from an EMBL/GenBank/DDBJ whole genome shotgun (WGS) entry which is preliminary data.</text>
</comment>
<dbReference type="NCBIfam" id="NF047509">
    <property type="entry name" value="Rv3131_FMN_oxido"/>
    <property type="match status" value="1"/>
</dbReference>
<evidence type="ECO:0000256" key="2">
    <source>
        <dbReference type="ARBA" id="ARBA00022643"/>
    </source>
</evidence>
<dbReference type="Gene3D" id="3.40.109.10">
    <property type="entry name" value="NADH Oxidase"/>
    <property type="match status" value="1"/>
</dbReference>
<dbReference type="AlphaFoldDB" id="A0A8J3YZ84"/>
<dbReference type="PANTHER" id="PTHR23026">
    <property type="entry name" value="NADPH NITROREDUCTASE"/>
    <property type="match status" value="1"/>
</dbReference>
<evidence type="ECO:0000313" key="6">
    <source>
        <dbReference type="Proteomes" id="UP000612585"/>
    </source>
</evidence>
<keyword evidence="1" id="KW-0285">Flavoprotein</keyword>
<dbReference type="EMBL" id="BOPG01000012">
    <property type="protein sequence ID" value="GIJ54739.1"/>
    <property type="molecule type" value="Genomic_DNA"/>
</dbReference>
<dbReference type="RefSeq" id="WP_203990296.1">
    <property type="nucleotide sequence ID" value="NZ_BOPG01000012.1"/>
</dbReference>
<evidence type="ECO:0000313" key="5">
    <source>
        <dbReference type="EMBL" id="GIJ54739.1"/>
    </source>
</evidence>
<dbReference type="GO" id="GO:0016491">
    <property type="term" value="F:oxidoreductase activity"/>
    <property type="evidence" value="ECO:0007669"/>
    <property type="project" value="UniProtKB-KW"/>
</dbReference>
<keyword evidence="3" id="KW-0560">Oxidoreductase</keyword>
<dbReference type="PANTHER" id="PTHR23026:SF90">
    <property type="entry name" value="IODOTYROSINE DEIODINASE 1"/>
    <property type="match status" value="1"/>
</dbReference>
<keyword evidence="2" id="KW-0288">FMN</keyword>
<sequence>MNDVTQALARAADTARRAPSIHNTQPWRLVVAGPELEVRAEPSRQLIELDPDGHMMLVSCGAALHHAGTALAAEGWSVEIDRIAGTAGPVARIRVTGRGEPDPAAVRRLAAIPRRHTDRRPVPPEPVPADALAAVTRAVTGTGLRIHVLRRDQVIDLAVAVDHAIRAEGTDDRQRAELAGWVGGDRAAGTGVPDTSIPGEAPQTTVPGRDFGVTGTLPPGAGHDESAVYAVVFGAGDTPIDWLRAGEALSAAWLDAVHSGLTLLPFSAPAEIASTRLLIQRLVSHVGYPYLVVRLGVAPADTVPDTPRLPAGETLEVKP</sequence>
<feature type="region of interest" description="Disordered" evidence="4">
    <location>
        <begin position="184"/>
        <end position="210"/>
    </location>
</feature>
<evidence type="ECO:0000256" key="1">
    <source>
        <dbReference type="ARBA" id="ARBA00022630"/>
    </source>
</evidence>
<accession>A0A8J3YZ84</accession>
<name>A0A8J3YZ84_9ACTN</name>
<reference evidence="5" key="1">
    <citation type="submission" date="2021-01" db="EMBL/GenBank/DDBJ databases">
        <title>Whole genome shotgun sequence of Virgisporangium aurantiacum NBRC 16421.</title>
        <authorList>
            <person name="Komaki H."/>
            <person name="Tamura T."/>
        </authorList>
    </citation>
    <scope>NUCLEOTIDE SEQUENCE</scope>
    <source>
        <strain evidence="5">NBRC 16421</strain>
    </source>
</reference>
<dbReference type="InterPro" id="IPR050627">
    <property type="entry name" value="Nitroreductase/BluB"/>
</dbReference>
<keyword evidence="6" id="KW-1185">Reference proteome</keyword>
<dbReference type="InterPro" id="IPR000415">
    <property type="entry name" value="Nitroreductase-like"/>
</dbReference>
<protein>
    <submittedName>
        <fullName evidence="5">NAD(P)H nitroreductase</fullName>
    </submittedName>
</protein>
<gene>
    <name evidence="5" type="ORF">Vau01_022550</name>
</gene>